<protein>
    <submittedName>
        <fullName evidence="2">Uncharacterized protein</fullName>
    </submittedName>
</protein>
<sequence>MYAAKKYVGQGTKNLLGSGTQESVDRAMAASGGSKLRPAELGAHLQPVVRVAAEARAGPRGDRAEQEEGRNSALARGGGGGRRGMRSRSPFTTSVAIVDDEGCLARLLQRPCWSLL</sequence>
<accession>A0AAQ3K4C9</accession>
<evidence type="ECO:0000256" key="1">
    <source>
        <dbReference type="SAM" id="MobiDB-lite"/>
    </source>
</evidence>
<reference evidence="2 3" key="1">
    <citation type="submission" date="2023-10" db="EMBL/GenBank/DDBJ databases">
        <title>Chromosome-scale genome assembly provides insights into flower coloration mechanisms of Canna indica.</title>
        <authorList>
            <person name="Li C."/>
        </authorList>
    </citation>
    <scope>NUCLEOTIDE SEQUENCE [LARGE SCALE GENOMIC DNA]</scope>
    <source>
        <tissue evidence="2">Flower</tissue>
    </source>
</reference>
<evidence type="ECO:0000313" key="3">
    <source>
        <dbReference type="Proteomes" id="UP001327560"/>
    </source>
</evidence>
<gene>
    <name evidence="2" type="ORF">Cni_G09322</name>
</gene>
<dbReference type="AlphaFoldDB" id="A0AAQ3K4C9"/>
<proteinExistence type="predicted"/>
<feature type="region of interest" description="Disordered" evidence="1">
    <location>
        <begin position="1"/>
        <end position="20"/>
    </location>
</feature>
<feature type="compositionally biased region" description="Polar residues" evidence="1">
    <location>
        <begin position="11"/>
        <end position="20"/>
    </location>
</feature>
<dbReference type="EMBL" id="CP136892">
    <property type="protein sequence ID" value="WOL00608.1"/>
    <property type="molecule type" value="Genomic_DNA"/>
</dbReference>
<evidence type="ECO:0000313" key="2">
    <source>
        <dbReference type="EMBL" id="WOL00608.1"/>
    </source>
</evidence>
<keyword evidence="3" id="KW-1185">Reference proteome</keyword>
<name>A0AAQ3K4C9_9LILI</name>
<feature type="compositionally biased region" description="Basic and acidic residues" evidence="1">
    <location>
        <begin position="57"/>
        <end position="70"/>
    </location>
</feature>
<dbReference type="Proteomes" id="UP001327560">
    <property type="component" value="Chromosome 3"/>
</dbReference>
<organism evidence="2 3">
    <name type="scientific">Canna indica</name>
    <name type="common">Indian-shot</name>
    <dbReference type="NCBI Taxonomy" id="4628"/>
    <lineage>
        <taxon>Eukaryota</taxon>
        <taxon>Viridiplantae</taxon>
        <taxon>Streptophyta</taxon>
        <taxon>Embryophyta</taxon>
        <taxon>Tracheophyta</taxon>
        <taxon>Spermatophyta</taxon>
        <taxon>Magnoliopsida</taxon>
        <taxon>Liliopsida</taxon>
        <taxon>Zingiberales</taxon>
        <taxon>Cannaceae</taxon>
        <taxon>Canna</taxon>
    </lineage>
</organism>
<feature type="region of interest" description="Disordered" evidence="1">
    <location>
        <begin position="55"/>
        <end position="89"/>
    </location>
</feature>